<evidence type="ECO:0000256" key="1">
    <source>
        <dbReference type="ARBA" id="ARBA00004141"/>
    </source>
</evidence>
<dbReference type="GO" id="GO:0006888">
    <property type="term" value="P:endoplasmic reticulum to Golgi vesicle-mediated transport"/>
    <property type="evidence" value="ECO:0007669"/>
    <property type="project" value="InterPro"/>
</dbReference>
<feature type="transmembrane region" description="Helical" evidence="6">
    <location>
        <begin position="164"/>
        <end position="184"/>
    </location>
</feature>
<feature type="transmembrane region" description="Helical" evidence="6">
    <location>
        <begin position="108"/>
        <end position="126"/>
    </location>
</feature>
<dbReference type="InterPro" id="IPR045231">
    <property type="entry name" value="Yip1/4-like"/>
</dbReference>
<feature type="transmembrane region" description="Helical" evidence="6">
    <location>
        <begin position="132"/>
        <end position="152"/>
    </location>
</feature>
<organism evidence="8 9">
    <name type="scientific">Trichomonascus ciferrii</name>
    <dbReference type="NCBI Taxonomy" id="44093"/>
    <lineage>
        <taxon>Eukaryota</taxon>
        <taxon>Fungi</taxon>
        <taxon>Dikarya</taxon>
        <taxon>Ascomycota</taxon>
        <taxon>Saccharomycotina</taxon>
        <taxon>Dipodascomycetes</taxon>
        <taxon>Dipodascales</taxon>
        <taxon>Trichomonascaceae</taxon>
        <taxon>Trichomonascus</taxon>
        <taxon>Trichomonascus ciferrii complex</taxon>
    </lineage>
</organism>
<evidence type="ECO:0000313" key="9">
    <source>
        <dbReference type="Proteomes" id="UP000761534"/>
    </source>
</evidence>
<dbReference type="AlphaFoldDB" id="A0A642UWK8"/>
<keyword evidence="5 6" id="KW-0472">Membrane</keyword>
<dbReference type="PANTHER" id="PTHR21236:SF2">
    <property type="entry name" value="PROTEIN YIPF"/>
    <property type="match status" value="1"/>
</dbReference>
<name>A0A642UWK8_9ASCO</name>
<protein>
    <recommendedName>
        <fullName evidence="6">Protein YIP</fullName>
    </recommendedName>
</protein>
<comment type="caution">
    <text evidence="8">The sequence shown here is derived from an EMBL/GenBank/DDBJ whole genome shotgun (WGS) entry which is preliminary data.</text>
</comment>
<comment type="similarity">
    <text evidence="2 6">Belongs to the YIP1 family.</text>
</comment>
<sequence>MSYYPQYGNNAQNLQFLPAQYSTPAYDGIGGTMTPQAGGSGGGMYGYEASRERLSQGILAAFGTSGYPGEPPLLEELGVNFSHIKMKTMTVLNPFRQIDQHIMDDSDLAGPILFFLMFGTFLLLSGKVHFGYIYGIALVGTLSQYAILNLMALRSIDFTRTASVLGYCMLPLVATSALGVLVTMDNALGYMLSAFTIFWCTYSSSAIFVSYLQLSEMRVLVAYPLTLFYGIFSIMALFAEKAL</sequence>
<gene>
    <name evidence="8" type="ORF">TRICI_005073</name>
</gene>
<comment type="subcellular location">
    <subcellularLocation>
        <location evidence="6">Golgi apparatus membrane</location>
        <topology evidence="6">Multi-pass membrane protein</topology>
    </subcellularLocation>
    <subcellularLocation>
        <location evidence="1">Membrane</location>
        <topology evidence="1">Multi-pass membrane protein</topology>
    </subcellularLocation>
</comment>
<keyword evidence="9" id="KW-1185">Reference proteome</keyword>
<dbReference type="VEuPathDB" id="FungiDB:TRICI_005073"/>
<dbReference type="Proteomes" id="UP000761534">
    <property type="component" value="Unassembled WGS sequence"/>
</dbReference>
<dbReference type="GO" id="GO:0000139">
    <property type="term" value="C:Golgi membrane"/>
    <property type="evidence" value="ECO:0007669"/>
    <property type="project" value="UniProtKB-SubCell"/>
</dbReference>
<dbReference type="GO" id="GO:0048280">
    <property type="term" value="P:vesicle fusion with Golgi apparatus"/>
    <property type="evidence" value="ECO:0007669"/>
    <property type="project" value="TreeGrafter"/>
</dbReference>
<dbReference type="GO" id="GO:0005802">
    <property type="term" value="C:trans-Golgi network"/>
    <property type="evidence" value="ECO:0007669"/>
    <property type="project" value="TreeGrafter"/>
</dbReference>
<dbReference type="OrthoDB" id="440385at2759"/>
<feature type="transmembrane region" description="Helical" evidence="6">
    <location>
        <begin position="190"/>
        <end position="212"/>
    </location>
</feature>
<evidence type="ECO:0000256" key="5">
    <source>
        <dbReference type="ARBA" id="ARBA00023136"/>
    </source>
</evidence>
<evidence type="ECO:0000313" key="8">
    <source>
        <dbReference type="EMBL" id="KAA8906834.1"/>
    </source>
</evidence>
<dbReference type="Pfam" id="PF04893">
    <property type="entry name" value="Yip1"/>
    <property type="match status" value="1"/>
</dbReference>
<accession>A0A642UWK8</accession>
<evidence type="ECO:0000256" key="6">
    <source>
        <dbReference type="RuleBase" id="RU361264"/>
    </source>
</evidence>
<feature type="transmembrane region" description="Helical" evidence="6">
    <location>
        <begin position="219"/>
        <end position="239"/>
    </location>
</feature>
<keyword evidence="4 6" id="KW-1133">Transmembrane helix</keyword>
<evidence type="ECO:0000256" key="2">
    <source>
        <dbReference type="ARBA" id="ARBA00010596"/>
    </source>
</evidence>
<evidence type="ECO:0000256" key="4">
    <source>
        <dbReference type="ARBA" id="ARBA00022989"/>
    </source>
</evidence>
<evidence type="ECO:0000256" key="3">
    <source>
        <dbReference type="ARBA" id="ARBA00022692"/>
    </source>
</evidence>
<feature type="domain" description="Yip1" evidence="7">
    <location>
        <begin position="91"/>
        <end position="234"/>
    </location>
</feature>
<evidence type="ECO:0000259" key="7">
    <source>
        <dbReference type="Pfam" id="PF04893"/>
    </source>
</evidence>
<dbReference type="EMBL" id="SWFS01000390">
    <property type="protein sequence ID" value="KAA8906834.1"/>
    <property type="molecule type" value="Genomic_DNA"/>
</dbReference>
<dbReference type="PANTHER" id="PTHR21236">
    <property type="entry name" value="GOLGI MEMBRANE PROTEIN YIP1"/>
    <property type="match status" value="1"/>
</dbReference>
<keyword evidence="3 6" id="KW-0812">Transmembrane</keyword>
<dbReference type="InterPro" id="IPR006977">
    <property type="entry name" value="Yip1_dom"/>
</dbReference>
<reference evidence="8" key="1">
    <citation type="journal article" date="2019" name="G3 (Bethesda)">
        <title>Genome Assemblies of Two Rare Opportunistic Yeast Pathogens: Diutina rugosa (syn. Candida rugosa) and Trichomonascus ciferrii (syn. Candida ciferrii).</title>
        <authorList>
            <person name="Mixao V."/>
            <person name="Saus E."/>
            <person name="Hansen A.P."/>
            <person name="Lass-Florl C."/>
            <person name="Gabaldon T."/>
        </authorList>
    </citation>
    <scope>NUCLEOTIDE SEQUENCE</scope>
    <source>
        <strain evidence="8">CBS 4856</strain>
    </source>
</reference>
<proteinExistence type="inferred from homology"/>